<protein>
    <submittedName>
        <fullName evidence="1">Uncharacterized protein</fullName>
    </submittedName>
</protein>
<evidence type="ECO:0000313" key="1">
    <source>
        <dbReference type="EMBL" id="DAD75664.1"/>
    </source>
</evidence>
<reference evidence="1" key="1">
    <citation type="journal article" date="2021" name="Proc. Natl. Acad. Sci. U.S.A.">
        <title>A Catalog of Tens of Thousands of Viruses from Human Metagenomes Reveals Hidden Associations with Chronic Diseases.</title>
        <authorList>
            <person name="Tisza M.J."/>
            <person name="Buck C.B."/>
        </authorList>
    </citation>
    <scope>NUCLEOTIDE SEQUENCE</scope>
    <source>
        <strain evidence="1">Ctzeq1</strain>
    </source>
</reference>
<proteinExistence type="predicted"/>
<dbReference type="EMBL" id="BK014787">
    <property type="protein sequence ID" value="DAD75664.1"/>
    <property type="molecule type" value="Genomic_DNA"/>
</dbReference>
<sequence>MVDFQRNNFLRNVFDCLFFNQYENIKCGRFLRCLVGVSKIWSLLSKRNEARFFGVELN</sequence>
<organism evidence="1">
    <name type="scientific">Podoviridae sp. ctzeq1</name>
    <dbReference type="NCBI Taxonomy" id="2826597"/>
    <lineage>
        <taxon>Viruses</taxon>
        <taxon>Duplodnaviria</taxon>
        <taxon>Heunggongvirae</taxon>
        <taxon>Uroviricota</taxon>
        <taxon>Caudoviricetes</taxon>
    </lineage>
</organism>
<name>A0A8S5M0J6_9CAUD</name>
<accession>A0A8S5M0J6</accession>